<evidence type="ECO:0000256" key="4">
    <source>
        <dbReference type="SAM" id="SignalP"/>
    </source>
</evidence>
<feature type="non-terminal residue" evidence="5">
    <location>
        <position position="228"/>
    </location>
</feature>
<keyword evidence="6" id="KW-1185">Reference proteome</keyword>
<feature type="coiled-coil region" evidence="3">
    <location>
        <begin position="104"/>
        <end position="131"/>
    </location>
</feature>
<dbReference type="AlphaFoldDB" id="A0A7V8NLZ5"/>
<dbReference type="EMBL" id="JACDQQ010000207">
    <property type="protein sequence ID" value="MBA0083751.1"/>
    <property type="molecule type" value="Genomic_DNA"/>
</dbReference>
<evidence type="ECO:0008006" key="7">
    <source>
        <dbReference type="Google" id="ProtNLM"/>
    </source>
</evidence>
<evidence type="ECO:0000313" key="5">
    <source>
        <dbReference type="EMBL" id="MBA0083751.1"/>
    </source>
</evidence>
<dbReference type="GO" id="GO:0030313">
    <property type="term" value="C:cell envelope"/>
    <property type="evidence" value="ECO:0007669"/>
    <property type="project" value="UniProtKB-SubCell"/>
</dbReference>
<dbReference type="PROSITE" id="PS51257">
    <property type="entry name" value="PROKAR_LIPOPROTEIN"/>
    <property type="match status" value="1"/>
</dbReference>
<feature type="chain" id="PRO_5030824380" description="Biotin/lipoyl-binding protein" evidence="4">
    <location>
        <begin position="30"/>
        <end position="228"/>
    </location>
</feature>
<dbReference type="Proteomes" id="UP000567293">
    <property type="component" value="Unassembled WGS sequence"/>
</dbReference>
<evidence type="ECO:0000313" key="6">
    <source>
        <dbReference type="Proteomes" id="UP000567293"/>
    </source>
</evidence>
<comment type="caution">
    <text evidence="5">The sequence shown here is derived from an EMBL/GenBank/DDBJ whole genome shotgun (WGS) entry which is preliminary data.</text>
</comment>
<sequence length="228" mass="24646">MNGRITQTVAWLSLLILACSGVACRQASALAGELDVPTTTVKQADVQLKILTTGALRSKESRVIPAPAIAGGTLQIVKLARFGVQVHKGEVVLEFDPSQQEYNLAQNRSDLLQAEQEIAKAKADAAVQTAEDQTALLKAKFAVRRAELEVSKNELVSKIDAQKNVLALDEAKRALAQLQQDIRSHSASNKAALAISEEKRHKAHLAMDQAEENIKKMRITAPIDGLVV</sequence>
<feature type="signal peptide" evidence="4">
    <location>
        <begin position="1"/>
        <end position="29"/>
    </location>
</feature>
<proteinExistence type="predicted"/>
<feature type="coiled-coil region" evidence="3">
    <location>
        <begin position="161"/>
        <end position="213"/>
    </location>
</feature>
<accession>A0A7V8NLZ5</accession>
<organism evidence="5 6">
    <name type="scientific">Candidatus Acidiferrum panamense</name>
    <dbReference type="NCBI Taxonomy" id="2741543"/>
    <lineage>
        <taxon>Bacteria</taxon>
        <taxon>Pseudomonadati</taxon>
        <taxon>Acidobacteriota</taxon>
        <taxon>Terriglobia</taxon>
        <taxon>Candidatus Acidiferrales</taxon>
        <taxon>Candidatus Acidiferrum</taxon>
    </lineage>
</organism>
<keyword evidence="4" id="KW-0732">Signal</keyword>
<gene>
    <name evidence="5" type="ORF">HRJ53_02030</name>
</gene>
<protein>
    <recommendedName>
        <fullName evidence="7">Biotin/lipoyl-binding protein</fullName>
    </recommendedName>
</protein>
<evidence type="ECO:0000256" key="1">
    <source>
        <dbReference type="ARBA" id="ARBA00004196"/>
    </source>
</evidence>
<evidence type="ECO:0000256" key="3">
    <source>
        <dbReference type="SAM" id="Coils"/>
    </source>
</evidence>
<name>A0A7V8NLZ5_9BACT</name>
<dbReference type="PANTHER" id="PTHR32347:SF23">
    <property type="entry name" value="BLL5650 PROTEIN"/>
    <property type="match status" value="1"/>
</dbReference>
<keyword evidence="2 3" id="KW-0175">Coiled coil</keyword>
<evidence type="ECO:0000256" key="2">
    <source>
        <dbReference type="ARBA" id="ARBA00023054"/>
    </source>
</evidence>
<dbReference type="PANTHER" id="PTHR32347">
    <property type="entry name" value="EFFLUX SYSTEM COMPONENT YKNX-RELATED"/>
    <property type="match status" value="1"/>
</dbReference>
<comment type="subcellular location">
    <subcellularLocation>
        <location evidence="1">Cell envelope</location>
    </subcellularLocation>
</comment>
<dbReference type="InterPro" id="IPR050465">
    <property type="entry name" value="UPF0194_transport"/>
</dbReference>
<reference evidence="5" key="1">
    <citation type="submission" date="2020-06" db="EMBL/GenBank/DDBJ databases">
        <title>Legume-microbial interactions unlock mineral nutrients during tropical forest succession.</title>
        <authorList>
            <person name="Epihov D.Z."/>
        </authorList>
    </citation>
    <scope>NUCLEOTIDE SEQUENCE [LARGE SCALE GENOMIC DNA]</scope>
    <source>
        <strain evidence="5">Pan2503</strain>
    </source>
</reference>